<feature type="transmembrane region" description="Helical" evidence="6">
    <location>
        <begin position="38"/>
        <end position="54"/>
    </location>
</feature>
<sequence length="369" mass="41825">MGKRFGWLHNLQWASYVWLLYLPFSIMLYLPVKSNADILWLILCGVFLVLYVLVSEVPSARRLTIPLELLLTGAFAIFTFNFYMIIFPGWQISFIIASYPRKYFHWFVGTYYALVAIALIQLGFVAPQDFAHFQIGMVGLFFPLVSPLVSYWFARSIVQRRQLQQTNRRLENLVRRGERERIARDLHDTLGQSFSMITLKAELAQKLLQKAPDKVSGELQDIAQTSRENLQLVRTIVNGLHEESIGEVLLTQAQNLAQAKVILLTQGEEAASNWPTAVQNRFGAVLTEAITNIIRHAKAHQAQIDFSETSTHYEVQILDDGQATNFVRAGSNGIKGMQARLAEVKGNFDISHNRQGTLVTLTIPKEVNS</sequence>
<evidence type="ECO:0000313" key="8">
    <source>
        <dbReference type="EMBL" id="KRM32566.1"/>
    </source>
</evidence>
<protein>
    <recommendedName>
        <fullName evidence="2">histidine kinase</fullName>
        <ecNumber evidence="2">2.7.13.3</ecNumber>
    </recommendedName>
</protein>
<dbReference type="GO" id="GO:0016020">
    <property type="term" value="C:membrane"/>
    <property type="evidence" value="ECO:0007669"/>
    <property type="project" value="InterPro"/>
</dbReference>
<dbReference type="Gene3D" id="1.20.5.1930">
    <property type="match status" value="1"/>
</dbReference>
<dbReference type="SUPFAM" id="SSF55874">
    <property type="entry name" value="ATPase domain of HSP90 chaperone/DNA topoisomerase II/histidine kinase"/>
    <property type="match status" value="1"/>
</dbReference>
<dbReference type="PATRIC" id="fig|1423734.3.peg.434"/>
<proteinExistence type="predicted"/>
<dbReference type="PANTHER" id="PTHR24421">
    <property type="entry name" value="NITRATE/NITRITE SENSOR PROTEIN NARX-RELATED"/>
    <property type="match status" value="1"/>
</dbReference>
<keyword evidence="6" id="KW-0472">Membrane</keyword>
<keyword evidence="3" id="KW-0808">Transferase</keyword>
<accession>X0PEX3</accession>
<feature type="transmembrane region" description="Helical" evidence="6">
    <location>
        <begin position="74"/>
        <end position="96"/>
    </location>
</feature>
<dbReference type="EMBL" id="AZGA01000070">
    <property type="protein sequence ID" value="KRM32566.1"/>
    <property type="molecule type" value="Genomic_DNA"/>
</dbReference>
<keyword evidence="6" id="KW-0812">Transmembrane</keyword>
<feature type="transmembrane region" description="Helical" evidence="6">
    <location>
        <begin position="103"/>
        <end position="124"/>
    </location>
</feature>
<evidence type="ECO:0000256" key="3">
    <source>
        <dbReference type="ARBA" id="ARBA00022679"/>
    </source>
</evidence>
<name>X0PEX3_9LACO</name>
<dbReference type="Gene3D" id="3.30.565.10">
    <property type="entry name" value="Histidine kinase-like ATPase, C-terminal domain"/>
    <property type="match status" value="1"/>
</dbReference>
<evidence type="ECO:0000259" key="7">
    <source>
        <dbReference type="Pfam" id="PF07730"/>
    </source>
</evidence>
<feature type="domain" description="Signal transduction histidine kinase subgroup 3 dimerisation and phosphoacceptor" evidence="7">
    <location>
        <begin position="178"/>
        <end position="243"/>
    </location>
</feature>
<dbReference type="Proteomes" id="UP000051236">
    <property type="component" value="Unassembled WGS sequence"/>
</dbReference>
<feature type="transmembrane region" description="Helical" evidence="6">
    <location>
        <begin position="13"/>
        <end position="31"/>
    </location>
</feature>
<comment type="catalytic activity">
    <reaction evidence="1">
        <text>ATP + protein L-histidine = ADP + protein N-phospho-L-histidine.</text>
        <dbReference type="EC" id="2.7.13.3"/>
    </reaction>
</comment>
<keyword evidence="6" id="KW-1133">Transmembrane helix</keyword>
<dbReference type="Pfam" id="PF07730">
    <property type="entry name" value="HisKA_3"/>
    <property type="match status" value="1"/>
</dbReference>
<keyword evidence="9" id="KW-1185">Reference proteome</keyword>
<gene>
    <name evidence="8" type="ORF">FC83_GL000433</name>
</gene>
<reference evidence="8 9" key="1">
    <citation type="journal article" date="2015" name="Genome Announc.">
        <title>Expanding the biotechnology potential of lactobacilli through comparative genomics of 213 strains and associated genera.</title>
        <authorList>
            <person name="Sun Z."/>
            <person name="Harris H.M."/>
            <person name="McCann A."/>
            <person name="Guo C."/>
            <person name="Argimon S."/>
            <person name="Zhang W."/>
            <person name="Yang X."/>
            <person name="Jeffery I.B."/>
            <person name="Cooney J.C."/>
            <person name="Kagawa T.F."/>
            <person name="Liu W."/>
            <person name="Song Y."/>
            <person name="Salvetti E."/>
            <person name="Wrobel A."/>
            <person name="Rasinkangas P."/>
            <person name="Parkhill J."/>
            <person name="Rea M.C."/>
            <person name="O'Sullivan O."/>
            <person name="Ritari J."/>
            <person name="Douillard F.P."/>
            <person name="Paul Ross R."/>
            <person name="Yang R."/>
            <person name="Briner A.E."/>
            <person name="Felis G.E."/>
            <person name="de Vos W.M."/>
            <person name="Barrangou R."/>
            <person name="Klaenhammer T.R."/>
            <person name="Caufield P.W."/>
            <person name="Cui Y."/>
            <person name="Zhang H."/>
            <person name="O'Toole P.W."/>
        </authorList>
    </citation>
    <scope>NUCLEOTIDE SEQUENCE [LARGE SCALE GENOMIC DNA]</scope>
    <source>
        <strain evidence="8 9">DSM 18527</strain>
    </source>
</reference>
<evidence type="ECO:0000256" key="2">
    <source>
        <dbReference type="ARBA" id="ARBA00012438"/>
    </source>
</evidence>
<keyword evidence="5" id="KW-0902">Two-component regulatory system</keyword>
<dbReference type="GO" id="GO:0046983">
    <property type="term" value="F:protein dimerization activity"/>
    <property type="evidence" value="ECO:0007669"/>
    <property type="project" value="InterPro"/>
</dbReference>
<evidence type="ECO:0000256" key="1">
    <source>
        <dbReference type="ARBA" id="ARBA00000085"/>
    </source>
</evidence>
<dbReference type="AlphaFoldDB" id="X0PEX3"/>
<dbReference type="PANTHER" id="PTHR24421:SF63">
    <property type="entry name" value="SENSOR HISTIDINE KINASE DESK"/>
    <property type="match status" value="1"/>
</dbReference>
<dbReference type="GO" id="GO:0000155">
    <property type="term" value="F:phosphorelay sensor kinase activity"/>
    <property type="evidence" value="ECO:0007669"/>
    <property type="project" value="InterPro"/>
</dbReference>
<evidence type="ECO:0000256" key="5">
    <source>
        <dbReference type="ARBA" id="ARBA00023012"/>
    </source>
</evidence>
<keyword evidence="4 8" id="KW-0418">Kinase</keyword>
<evidence type="ECO:0000256" key="4">
    <source>
        <dbReference type="ARBA" id="ARBA00022777"/>
    </source>
</evidence>
<evidence type="ECO:0000313" key="9">
    <source>
        <dbReference type="Proteomes" id="UP000051236"/>
    </source>
</evidence>
<comment type="caution">
    <text evidence="8">The sequence shown here is derived from an EMBL/GenBank/DDBJ whole genome shotgun (WGS) entry which is preliminary data.</text>
</comment>
<feature type="transmembrane region" description="Helical" evidence="6">
    <location>
        <begin position="130"/>
        <end position="154"/>
    </location>
</feature>
<dbReference type="eggNOG" id="COG4585">
    <property type="taxonomic scope" value="Bacteria"/>
</dbReference>
<dbReference type="STRING" id="1423734.FC83_GL000433"/>
<dbReference type="RefSeq" id="WP_035453036.1">
    <property type="nucleotide sequence ID" value="NZ_AZGA01000070.1"/>
</dbReference>
<dbReference type="InterPro" id="IPR011712">
    <property type="entry name" value="Sig_transdc_His_kin_sub3_dim/P"/>
</dbReference>
<organism evidence="8 9">
    <name type="scientific">Agrilactobacillus composti DSM 18527 = JCM 14202</name>
    <dbReference type="NCBI Taxonomy" id="1423734"/>
    <lineage>
        <taxon>Bacteria</taxon>
        <taxon>Bacillati</taxon>
        <taxon>Bacillota</taxon>
        <taxon>Bacilli</taxon>
        <taxon>Lactobacillales</taxon>
        <taxon>Lactobacillaceae</taxon>
        <taxon>Agrilactobacillus</taxon>
    </lineage>
</organism>
<dbReference type="CDD" id="cd16917">
    <property type="entry name" value="HATPase_UhpB-NarQ-NarX-like"/>
    <property type="match status" value="1"/>
</dbReference>
<dbReference type="InterPro" id="IPR050482">
    <property type="entry name" value="Sensor_HK_TwoCompSys"/>
</dbReference>
<dbReference type="EC" id="2.7.13.3" evidence="2"/>
<dbReference type="OrthoDB" id="9797605at2"/>
<dbReference type="InterPro" id="IPR036890">
    <property type="entry name" value="HATPase_C_sf"/>
</dbReference>
<evidence type="ECO:0000256" key="6">
    <source>
        <dbReference type="SAM" id="Phobius"/>
    </source>
</evidence>